<protein>
    <recommendedName>
        <fullName evidence="2">3-phytase</fullName>
        <ecNumber evidence="2">3.1.3.8</ecNumber>
    </recommendedName>
</protein>
<evidence type="ECO:0000313" key="5">
    <source>
        <dbReference type="EMBL" id="KAH6898591.1"/>
    </source>
</evidence>
<dbReference type="InterPro" id="IPR033379">
    <property type="entry name" value="Acid_Pase_AS"/>
</dbReference>
<sequence>MAASSTPRDRAGYHLVHQDEAQIEDQDAGRVAPYPATLMPHGPNRPYRSLVIVLSGLVVILLGANLYLTLPWAFGHGSGSCPPPPDVPQYFQTSPELWAGATATGKPAFLAQTRVFNPTNTFIPNEPLQTAIPVEGQKEGKENIFANMGYLSPYHPSPGFGVDEYPLPEGAEIVQVQMLSRHGARYPTPGSEVAELGELLANNSDNIKTSGSLGFLNDWKYQLGYAILVPRGREELFQSGILHSYMYGSLYNPNTKLIVRTTTQDRMLKSAENWMAGFFGLEWTKNATIEVIIEGRNFNNSLSGSSACPNSYTKQDWKEPPLEWASVYLKDATDRFNNMTEGFEWTTKDVYAAQTMCPYETVAYGFSKFCDLFTYEEWEHFGYSIDIMFSGGAGFNSPTGRAVGIGYQQEVIARLKNHTLGYSGSQINTTLDSSTETFPLNQSLYFDFSHDTNIVSILTAFGFTQFREDLPLDRYPGPHEFTVAHITPFGARLDIEIIKTPKPIKANREGSVDGNETKYIHFILNQRTLPLGKSFPECGDRIDGWCELDTFLEVQEKMYDTARFDYACFGDYDPIHYGDVKNGVAA</sequence>
<dbReference type="PANTHER" id="PTHR20963:SF43">
    <property type="entry name" value="PUTATIVE (AFU_ORTHOLOGUE AFUA_7G01240)-RELATED"/>
    <property type="match status" value="1"/>
</dbReference>
<keyword evidence="4" id="KW-1133">Transmembrane helix</keyword>
<dbReference type="EC" id="3.1.3.8" evidence="2"/>
<keyword evidence="3" id="KW-0378">Hydrolase</keyword>
<evidence type="ECO:0000256" key="4">
    <source>
        <dbReference type="SAM" id="Phobius"/>
    </source>
</evidence>
<accession>A0A9P8WFR5</accession>
<dbReference type="Proteomes" id="UP000777438">
    <property type="component" value="Unassembled WGS sequence"/>
</dbReference>
<dbReference type="Pfam" id="PF00328">
    <property type="entry name" value="His_Phos_2"/>
    <property type="match status" value="1"/>
</dbReference>
<organism evidence="5 6">
    <name type="scientific">Thelonectria olida</name>
    <dbReference type="NCBI Taxonomy" id="1576542"/>
    <lineage>
        <taxon>Eukaryota</taxon>
        <taxon>Fungi</taxon>
        <taxon>Dikarya</taxon>
        <taxon>Ascomycota</taxon>
        <taxon>Pezizomycotina</taxon>
        <taxon>Sordariomycetes</taxon>
        <taxon>Hypocreomycetidae</taxon>
        <taxon>Hypocreales</taxon>
        <taxon>Nectriaceae</taxon>
        <taxon>Thelonectria</taxon>
    </lineage>
</organism>
<dbReference type="EMBL" id="JAGPYM010000002">
    <property type="protein sequence ID" value="KAH6898591.1"/>
    <property type="molecule type" value="Genomic_DNA"/>
</dbReference>
<feature type="transmembrane region" description="Helical" evidence="4">
    <location>
        <begin position="49"/>
        <end position="74"/>
    </location>
</feature>
<keyword evidence="6" id="KW-1185">Reference proteome</keyword>
<dbReference type="PROSITE" id="PS00778">
    <property type="entry name" value="HIS_ACID_PHOSPHAT_2"/>
    <property type="match status" value="1"/>
</dbReference>
<dbReference type="InterPro" id="IPR029033">
    <property type="entry name" value="His_PPase_superfam"/>
</dbReference>
<dbReference type="GO" id="GO:0003993">
    <property type="term" value="F:acid phosphatase activity"/>
    <property type="evidence" value="ECO:0007669"/>
    <property type="project" value="TreeGrafter"/>
</dbReference>
<dbReference type="Gene3D" id="3.40.50.1240">
    <property type="entry name" value="Phosphoglycerate mutase-like"/>
    <property type="match status" value="1"/>
</dbReference>
<dbReference type="CDD" id="cd07061">
    <property type="entry name" value="HP_HAP_like"/>
    <property type="match status" value="1"/>
</dbReference>
<evidence type="ECO:0000313" key="6">
    <source>
        <dbReference type="Proteomes" id="UP000777438"/>
    </source>
</evidence>
<keyword evidence="4" id="KW-0812">Transmembrane</keyword>
<dbReference type="SUPFAM" id="SSF53254">
    <property type="entry name" value="Phosphoglycerate mutase-like"/>
    <property type="match status" value="1"/>
</dbReference>
<evidence type="ECO:0000256" key="2">
    <source>
        <dbReference type="ARBA" id="ARBA00012632"/>
    </source>
</evidence>
<dbReference type="PANTHER" id="PTHR20963">
    <property type="entry name" value="MULTIPLE INOSITOL POLYPHOSPHATE PHOSPHATASE-RELATED"/>
    <property type="match status" value="1"/>
</dbReference>
<evidence type="ECO:0000256" key="3">
    <source>
        <dbReference type="ARBA" id="ARBA00022801"/>
    </source>
</evidence>
<comment type="caution">
    <text evidence="5">The sequence shown here is derived from an EMBL/GenBank/DDBJ whole genome shotgun (WGS) entry which is preliminary data.</text>
</comment>
<reference evidence="5 6" key="1">
    <citation type="journal article" date="2021" name="Nat. Commun.">
        <title>Genetic determinants of endophytism in the Arabidopsis root mycobiome.</title>
        <authorList>
            <person name="Mesny F."/>
            <person name="Miyauchi S."/>
            <person name="Thiergart T."/>
            <person name="Pickel B."/>
            <person name="Atanasova L."/>
            <person name="Karlsson M."/>
            <person name="Huettel B."/>
            <person name="Barry K.W."/>
            <person name="Haridas S."/>
            <person name="Chen C."/>
            <person name="Bauer D."/>
            <person name="Andreopoulos W."/>
            <person name="Pangilinan J."/>
            <person name="LaButti K."/>
            <person name="Riley R."/>
            <person name="Lipzen A."/>
            <person name="Clum A."/>
            <person name="Drula E."/>
            <person name="Henrissat B."/>
            <person name="Kohler A."/>
            <person name="Grigoriev I.V."/>
            <person name="Martin F.M."/>
            <person name="Hacquard S."/>
        </authorList>
    </citation>
    <scope>NUCLEOTIDE SEQUENCE [LARGE SCALE GENOMIC DNA]</scope>
    <source>
        <strain evidence="5 6">MPI-CAGE-CH-0241</strain>
    </source>
</reference>
<dbReference type="PROSITE" id="PS00616">
    <property type="entry name" value="HIS_ACID_PHOSPHAT_1"/>
    <property type="match status" value="1"/>
</dbReference>
<dbReference type="OrthoDB" id="6509975at2759"/>
<dbReference type="InterPro" id="IPR000560">
    <property type="entry name" value="His_Pase_clade-2"/>
</dbReference>
<proteinExistence type="inferred from homology"/>
<evidence type="ECO:0000256" key="1">
    <source>
        <dbReference type="ARBA" id="ARBA00005375"/>
    </source>
</evidence>
<gene>
    <name evidence="5" type="ORF">B0T10DRAFT_543529</name>
</gene>
<keyword evidence="4" id="KW-0472">Membrane</keyword>
<dbReference type="GO" id="GO:0016158">
    <property type="term" value="F:inositol hexakisphosphate 3-phosphatase activity"/>
    <property type="evidence" value="ECO:0007669"/>
    <property type="project" value="UniProtKB-EC"/>
</dbReference>
<name>A0A9P8WFR5_9HYPO</name>
<dbReference type="AlphaFoldDB" id="A0A9P8WFR5"/>
<comment type="similarity">
    <text evidence="1">Belongs to the histidine acid phosphatase family.</text>
</comment>